<comment type="caution">
    <text evidence="7">The sequence shown here is derived from an EMBL/GenBank/DDBJ whole genome shotgun (WGS) entry which is preliminary data.</text>
</comment>
<accession>A0AA42CGK6</accession>
<reference evidence="7" key="1">
    <citation type="submission" date="2022-09" db="EMBL/GenBank/DDBJ databases">
        <title>Rhodovastum sp. nov. RN2-1 isolated from soil in Seongnam, South Korea.</title>
        <authorList>
            <person name="Le N.T."/>
        </authorList>
    </citation>
    <scope>NUCLEOTIDE SEQUENCE</scope>
    <source>
        <strain evidence="7">RN2-1</strain>
    </source>
</reference>
<gene>
    <name evidence="7" type="ORF">OL599_05825</name>
</gene>
<evidence type="ECO:0000256" key="5">
    <source>
        <dbReference type="SAM" id="Phobius"/>
    </source>
</evidence>
<feature type="transmembrane region" description="Helical" evidence="5">
    <location>
        <begin position="337"/>
        <end position="357"/>
    </location>
</feature>
<name>A0AA42CGK6_9PROT</name>
<dbReference type="RefSeq" id="WP_264712712.1">
    <property type="nucleotide sequence ID" value="NZ_JAPDNT010000002.1"/>
</dbReference>
<keyword evidence="7" id="KW-0436">Ligase</keyword>
<dbReference type="InterPro" id="IPR007016">
    <property type="entry name" value="O-antigen_ligase-rel_domated"/>
</dbReference>
<dbReference type="GO" id="GO:0016874">
    <property type="term" value="F:ligase activity"/>
    <property type="evidence" value="ECO:0007669"/>
    <property type="project" value="UniProtKB-KW"/>
</dbReference>
<sequence>MIRWLDRAALAATLVLPAFIMHGRAVAEVLIGIIGLAFLLRCAALRDWSWLRHGWVKVGAAWWAWVIVCSLPGIGIGGTKSLLQALALGRFLVLVAALEHAVLAAPAARQWLQRVLTACSLYIAGQSLLQAATGRNLQGFPRYGEGELTGPFLHPRAAAPLSRLLFPTLLPPVARLLNNGIAAKLGAAALTIAGIGTIVLIGQRMPVLLTLLGLVVSGLMLRRLRALVATAILAGALLLAASVVVSPPTFYRLVTKFSAQMEDFPNSDYGLIGARAAFIALDHPIFGQGYDGFRNVCEDPHYFRAWSRSTDYAADGGGARICTIHPHNHYLEALTEAGFPGLLLFCALVVAWLRGLLRGIGRDPDPLRVGLFVAALIQEWPIASASSFTAIEIGGFFFLMLGYGLAIARAAPVRDTLQGRDAASSTAPISPSAGRPIT</sequence>
<keyword evidence="3 5" id="KW-1133">Transmembrane helix</keyword>
<feature type="domain" description="O-antigen ligase-related" evidence="6">
    <location>
        <begin position="190"/>
        <end position="346"/>
    </location>
</feature>
<dbReference type="PANTHER" id="PTHR37422">
    <property type="entry name" value="TEICHURONIC ACID BIOSYNTHESIS PROTEIN TUAE"/>
    <property type="match status" value="1"/>
</dbReference>
<reference evidence="7" key="2">
    <citation type="submission" date="2022-10" db="EMBL/GenBank/DDBJ databases">
        <authorList>
            <person name="Trinh H.N."/>
        </authorList>
    </citation>
    <scope>NUCLEOTIDE SEQUENCE</scope>
    <source>
        <strain evidence="7">RN2-1</strain>
    </source>
</reference>
<evidence type="ECO:0000256" key="1">
    <source>
        <dbReference type="ARBA" id="ARBA00004141"/>
    </source>
</evidence>
<proteinExistence type="predicted"/>
<keyword evidence="8" id="KW-1185">Reference proteome</keyword>
<feature type="transmembrane region" description="Helical" evidence="5">
    <location>
        <begin position="91"/>
        <end position="108"/>
    </location>
</feature>
<feature type="transmembrane region" description="Helical" evidence="5">
    <location>
        <begin position="181"/>
        <end position="203"/>
    </location>
</feature>
<evidence type="ECO:0000313" key="8">
    <source>
        <dbReference type="Proteomes" id="UP001165679"/>
    </source>
</evidence>
<evidence type="ECO:0000256" key="2">
    <source>
        <dbReference type="ARBA" id="ARBA00022692"/>
    </source>
</evidence>
<dbReference type="Proteomes" id="UP001165679">
    <property type="component" value="Unassembled WGS sequence"/>
</dbReference>
<dbReference type="InterPro" id="IPR051533">
    <property type="entry name" value="WaaL-like"/>
</dbReference>
<feature type="transmembrane region" description="Helical" evidence="5">
    <location>
        <begin position="60"/>
        <end position="79"/>
    </location>
</feature>
<organism evidence="7 8">
    <name type="scientific">Limobrevibacterium gyesilva</name>
    <dbReference type="NCBI Taxonomy" id="2991712"/>
    <lineage>
        <taxon>Bacteria</taxon>
        <taxon>Pseudomonadati</taxon>
        <taxon>Pseudomonadota</taxon>
        <taxon>Alphaproteobacteria</taxon>
        <taxon>Acetobacterales</taxon>
        <taxon>Acetobacteraceae</taxon>
        <taxon>Limobrevibacterium</taxon>
    </lineage>
</organism>
<dbReference type="GO" id="GO:0016020">
    <property type="term" value="C:membrane"/>
    <property type="evidence" value="ECO:0007669"/>
    <property type="project" value="UniProtKB-SubCell"/>
</dbReference>
<comment type="subcellular location">
    <subcellularLocation>
        <location evidence="1">Membrane</location>
        <topology evidence="1">Multi-pass membrane protein</topology>
    </subcellularLocation>
</comment>
<dbReference type="PANTHER" id="PTHR37422:SF23">
    <property type="entry name" value="TEICHURONIC ACID BIOSYNTHESIS PROTEIN TUAE"/>
    <property type="match status" value="1"/>
</dbReference>
<keyword evidence="2 5" id="KW-0812">Transmembrane</keyword>
<feature type="transmembrane region" description="Helical" evidence="5">
    <location>
        <begin position="224"/>
        <end position="245"/>
    </location>
</feature>
<protein>
    <submittedName>
        <fullName evidence="7">O-antigen ligase family protein</fullName>
    </submittedName>
</protein>
<feature type="transmembrane region" description="Helical" evidence="5">
    <location>
        <begin position="393"/>
        <end position="411"/>
    </location>
</feature>
<evidence type="ECO:0000313" key="7">
    <source>
        <dbReference type="EMBL" id="MCW3474092.1"/>
    </source>
</evidence>
<keyword evidence="4 5" id="KW-0472">Membrane</keyword>
<evidence type="ECO:0000256" key="3">
    <source>
        <dbReference type="ARBA" id="ARBA00022989"/>
    </source>
</evidence>
<dbReference type="EMBL" id="JAPDNT010000002">
    <property type="protein sequence ID" value="MCW3474092.1"/>
    <property type="molecule type" value="Genomic_DNA"/>
</dbReference>
<evidence type="ECO:0000256" key="4">
    <source>
        <dbReference type="ARBA" id="ARBA00023136"/>
    </source>
</evidence>
<dbReference type="AlphaFoldDB" id="A0AA42CGK6"/>
<evidence type="ECO:0000259" key="6">
    <source>
        <dbReference type="Pfam" id="PF04932"/>
    </source>
</evidence>
<dbReference type="Pfam" id="PF04932">
    <property type="entry name" value="Wzy_C"/>
    <property type="match status" value="1"/>
</dbReference>